<organism evidence="1 2">
    <name type="scientific">Nostoc favosum CHAB5714</name>
    <dbReference type="NCBI Taxonomy" id="2780399"/>
    <lineage>
        <taxon>Bacteria</taxon>
        <taxon>Bacillati</taxon>
        <taxon>Cyanobacteriota</taxon>
        <taxon>Cyanophyceae</taxon>
        <taxon>Nostocales</taxon>
        <taxon>Nostocaceae</taxon>
        <taxon>Nostoc</taxon>
        <taxon>Nostoc favosum</taxon>
    </lineage>
</organism>
<dbReference type="Proteomes" id="UP001199525">
    <property type="component" value="Unassembled WGS sequence"/>
</dbReference>
<reference evidence="1 2" key="1">
    <citation type="journal article" date="2021" name="Microorganisms">
        <title>Genome Evolution of Filamentous Cyanobacterium Nostoc Species: From Facultative Symbiosis to Free Living.</title>
        <authorList>
            <person name="Huo D."/>
            <person name="Li H."/>
            <person name="Cai F."/>
            <person name="Guo X."/>
            <person name="Qiao Z."/>
            <person name="Wang W."/>
            <person name="Yu G."/>
            <person name="Li R."/>
        </authorList>
    </citation>
    <scope>NUCLEOTIDE SEQUENCE [LARGE SCALE GENOMIC DNA]</scope>
    <source>
        <strain evidence="1 2">CHAB 5714</strain>
    </source>
</reference>
<protein>
    <submittedName>
        <fullName evidence="1">Uncharacterized protein</fullName>
    </submittedName>
</protein>
<proteinExistence type="predicted"/>
<gene>
    <name evidence="1" type="ORF">LC586_22755</name>
</gene>
<sequence length="103" mass="11667">MICPLFPHPLDNSTITLNSYGWAVTETGLQVAQSIRRDRWIEPLRDFQIKKYPKTDPKILSISPVSVFSASGVVAFGKPLCVYVYLDNLFLGNPLYHVHLIAY</sequence>
<comment type="caution">
    <text evidence="1">The sequence shown here is derived from an EMBL/GenBank/DDBJ whole genome shotgun (WGS) entry which is preliminary data.</text>
</comment>
<evidence type="ECO:0000313" key="2">
    <source>
        <dbReference type="Proteomes" id="UP001199525"/>
    </source>
</evidence>
<name>A0ABS8ICP6_9NOSO</name>
<dbReference type="EMBL" id="JAIVFQ010000040">
    <property type="protein sequence ID" value="MCC5601944.1"/>
    <property type="molecule type" value="Genomic_DNA"/>
</dbReference>
<accession>A0ABS8ICP6</accession>
<keyword evidence="2" id="KW-1185">Reference proteome</keyword>
<evidence type="ECO:0000313" key="1">
    <source>
        <dbReference type="EMBL" id="MCC5601944.1"/>
    </source>
</evidence>